<dbReference type="Pfam" id="PF21906">
    <property type="entry name" value="WHD_NrtR"/>
    <property type="match status" value="1"/>
</dbReference>
<organism evidence="2 3">
    <name type="scientific">Neolewinella litorea</name>
    <dbReference type="NCBI Taxonomy" id="2562452"/>
    <lineage>
        <taxon>Bacteria</taxon>
        <taxon>Pseudomonadati</taxon>
        <taxon>Bacteroidota</taxon>
        <taxon>Saprospiria</taxon>
        <taxon>Saprospirales</taxon>
        <taxon>Lewinellaceae</taxon>
        <taxon>Neolewinella</taxon>
    </lineage>
</organism>
<dbReference type="Gene3D" id="1.10.10.10">
    <property type="entry name" value="Winged helix-like DNA-binding domain superfamily/Winged helix DNA-binding domain"/>
    <property type="match status" value="1"/>
</dbReference>
<dbReference type="PANTHER" id="PTHR43736:SF4">
    <property type="entry name" value="SLR1690 PROTEIN"/>
    <property type="match status" value="1"/>
</dbReference>
<dbReference type="PROSITE" id="PS51462">
    <property type="entry name" value="NUDIX"/>
    <property type="match status" value="1"/>
</dbReference>
<keyword evidence="3" id="KW-1185">Reference proteome</keyword>
<name>A0A4S4NVZ7_9BACT</name>
<dbReference type="InterPro" id="IPR000086">
    <property type="entry name" value="NUDIX_hydrolase_dom"/>
</dbReference>
<comment type="caution">
    <text evidence="2">The sequence shown here is derived from an EMBL/GenBank/DDBJ whole genome shotgun (WGS) entry which is preliminary data.</text>
</comment>
<dbReference type="EMBL" id="SRSF01000002">
    <property type="protein sequence ID" value="THH40440.1"/>
    <property type="molecule type" value="Genomic_DNA"/>
</dbReference>
<dbReference type="InterPro" id="IPR036390">
    <property type="entry name" value="WH_DNA-bd_sf"/>
</dbReference>
<dbReference type="Pfam" id="PF00293">
    <property type="entry name" value="NUDIX"/>
    <property type="match status" value="1"/>
</dbReference>
<proteinExistence type="predicted"/>
<dbReference type="InterPro" id="IPR036388">
    <property type="entry name" value="WH-like_DNA-bd_sf"/>
</dbReference>
<dbReference type="PANTHER" id="PTHR43736">
    <property type="entry name" value="ADP-RIBOSE PYROPHOSPHATASE"/>
    <property type="match status" value="1"/>
</dbReference>
<evidence type="ECO:0000259" key="1">
    <source>
        <dbReference type="PROSITE" id="PS51462"/>
    </source>
</evidence>
<dbReference type="AlphaFoldDB" id="A0A4S4NVZ7"/>
<gene>
    <name evidence="2" type="ORF">E4021_06805</name>
</gene>
<dbReference type="InterPro" id="IPR054105">
    <property type="entry name" value="WHD_NrtR"/>
</dbReference>
<evidence type="ECO:0000313" key="3">
    <source>
        <dbReference type="Proteomes" id="UP000308528"/>
    </source>
</evidence>
<dbReference type="OrthoDB" id="9786141at2"/>
<dbReference type="SUPFAM" id="SSF46785">
    <property type="entry name" value="Winged helix' DNA-binding domain"/>
    <property type="match status" value="1"/>
</dbReference>
<accession>A0A4S4NVZ7</accession>
<dbReference type="Proteomes" id="UP000308528">
    <property type="component" value="Unassembled WGS sequence"/>
</dbReference>
<dbReference type="Gene3D" id="3.90.79.10">
    <property type="entry name" value="Nucleoside Triphosphate Pyrophosphohydrolase"/>
    <property type="match status" value="1"/>
</dbReference>
<sequence>MDGTLNIRVTPQTSAAAHTADCAVFGFSKGELRVLLVQRAVEPFSGYWVLPGGAMGDEERLEETARRVLLELVGVRDLYLQQVATYSDPVRHPVRRVVTTSYYALVKPENHTPIARGYLSEAAWHKLTEVPELGFDHNRLLQDAHHRLIQHLRDRPLAFDLLPERFTLTEAQKLYEGILGESLDRRNFRRKILAYDFLIETSEKRAGVKGGPILYRLDRSALEREMNG</sequence>
<dbReference type="InterPro" id="IPR015797">
    <property type="entry name" value="NUDIX_hydrolase-like_dom_sf"/>
</dbReference>
<evidence type="ECO:0000313" key="2">
    <source>
        <dbReference type="EMBL" id="THH40440.1"/>
    </source>
</evidence>
<dbReference type="SUPFAM" id="SSF55811">
    <property type="entry name" value="Nudix"/>
    <property type="match status" value="1"/>
</dbReference>
<reference evidence="2 3" key="1">
    <citation type="submission" date="2019-04" db="EMBL/GenBank/DDBJ databases">
        <title>Lewinella litorea sp. nov., isolated from a marine sand.</title>
        <authorList>
            <person name="Yoon J.-H."/>
        </authorList>
    </citation>
    <scope>NUCLEOTIDE SEQUENCE [LARGE SCALE GENOMIC DNA]</scope>
    <source>
        <strain evidence="2 3">HSMS-39</strain>
    </source>
</reference>
<protein>
    <submittedName>
        <fullName evidence="2">NUDIX domain-containing protein</fullName>
    </submittedName>
</protein>
<feature type="domain" description="Nudix hydrolase" evidence="1">
    <location>
        <begin position="17"/>
        <end position="147"/>
    </location>
</feature>
<dbReference type="CDD" id="cd18873">
    <property type="entry name" value="NUDIX_NadM_like"/>
    <property type="match status" value="1"/>
</dbReference>